<keyword evidence="1" id="KW-0732">Signal</keyword>
<protein>
    <submittedName>
        <fullName evidence="2">Uncharacterized protein</fullName>
    </submittedName>
</protein>
<keyword evidence="3" id="KW-1185">Reference proteome</keyword>
<accession>A0A011V657</accession>
<name>A0A011V657_RUMAL</name>
<gene>
    <name evidence="2" type="ORF">RASY3_02755</name>
</gene>
<dbReference type="AlphaFoldDB" id="A0A011V657"/>
<dbReference type="Proteomes" id="UP000021369">
    <property type="component" value="Unassembled WGS sequence"/>
</dbReference>
<proteinExistence type="predicted"/>
<dbReference type="PATRIC" id="fig|1341156.4.peg.278"/>
<evidence type="ECO:0000313" key="3">
    <source>
        <dbReference type="Proteomes" id="UP000021369"/>
    </source>
</evidence>
<sequence length="131" mass="14108">MKLKRIAFVVSLAMCATIVSSVVAYAAEGTVSNGNVYLDGWVTGVEGPNVITDKVWYNGYLYGSDAYNVDKAAKEVYVEPGTDTKTLSKKYLYDTRRSVSGNKVSCGYGGSEARMTIHCGSSESTISEAFD</sequence>
<feature type="chain" id="PRO_5001464146" evidence="1">
    <location>
        <begin position="27"/>
        <end position="131"/>
    </location>
</feature>
<feature type="signal peptide" evidence="1">
    <location>
        <begin position="1"/>
        <end position="26"/>
    </location>
</feature>
<dbReference type="RefSeq" id="WP_037284918.1">
    <property type="nucleotide sequence ID" value="NZ_JEOB01000001.1"/>
</dbReference>
<evidence type="ECO:0000256" key="1">
    <source>
        <dbReference type="SAM" id="SignalP"/>
    </source>
</evidence>
<organism evidence="2 3">
    <name type="scientific">Ruminococcus albus SY3</name>
    <dbReference type="NCBI Taxonomy" id="1341156"/>
    <lineage>
        <taxon>Bacteria</taxon>
        <taxon>Bacillati</taxon>
        <taxon>Bacillota</taxon>
        <taxon>Clostridia</taxon>
        <taxon>Eubacteriales</taxon>
        <taxon>Oscillospiraceae</taxon>
        <taxon>Ruminococcus</taxon>
    </lineage>
</organism>
<dbReference type="OrthoDB" id="1825226at2"/>
<reference evidence="2 3" key="1">
    <citation type="submission" date="2013-06" db="EMBL/GenBank/DDBJ databases">
        <title>Rumen cellulosomics: divergent fiber-degrading strategies revealed by comparative genome-wide analysis of six Ruminococcal strains.</title>
        <authorList>
            <person name="Dassa B."/>
            <person name="Borovok I."/>
            <person name="Lamed R."/>
            <person name="Flint H."/>
            <person name="Yeoman C.J."/>
            <person name="White B."/>
            <person name="Bayer E.A."/>
        </authorList>
    </citation>
    <scope>NUCLEOTIDE SEQUENCE [LARGE SCALE GENOMIC DNA]</scope>
    <source>
        <strain evidence="2 3">SY3</strain>
    </source>
</reference>
<evidence type="ECO:0000313" key="2">
    <source>
        <dbReference type="EMBL" id="EXM41017.1"/>
    </source>
</evidence>
<dbReference type="EMBL" id="JEOB01000001">
    <property type="protein sequence ID" value="EXM41017.1"/>
    <property type="molecule type" value="Genomic_DNA"/>
</dbReference>
<comment type="caution">
    <text evidence="2">The sequence shown here is derived from an EMBL/GenBank/DDBJ whole genome shotgun (WGS) entry which is preliminary data.</text>
</comment>